<dbReference type="PANTHER" id="PTHR40266:SF2">
    <property type="entry name" value="TOXIN HIGB-1"/>
    <property type="match status" value="1"/>
</dbReference>
<evidence type="ECO:0000313" key="1">
    <source>
        <dbReference type="EMBL" id="HBK53821.1"/>
    </source>
</evidence>
<proteinExistence type="predicted"/>
<dbReference type="Pfam" id="PF05015">
    <property type="entry name" value="HigB-like_toxin"/>
    <property type="match status" value="1"/>
</dbReference>
<dbReference type="EMBL" id="DNZF01000172">
    <property type="protein sequence ID" value="HBK53821.1"/>
    <property type="molecule type" value="Genomic_DNA"/>
</dbReference>
<comment type="caution">
    <text evidence="1">The sequence shown here is derived from an EMBL/GenBank/DDBJ whole genome shotgun (WGS) entry which is preliminary data.</text>
</comment>
<dbReference type="PANTHER" id="PTHR40266">
    <property type="entry name" value="TOXIN HIGB-1"/>
    <property type="match status" value="1"/>
</dbReference>
<dbReference type="InterPro" id="IPR007711">
    <property type="entry name" value="HigB-1"/>
</dbReference>
<accession>A0A354YYM6</accession>
<dbReference type="InterPro" id="IPR035093">
    <property type="entry name" value="RelE/ParE_toxin_dom_sf"/>
</dbReference>
<name>A0A354YYM6_9FIRM</name>
<dbReference type="AlphaFoldDB" id="A0A354YYM6"/>
<dbReference type="Gene3D" id="3.30.2310.20">
    <property type="entry name" value="RelE-like"/>
    <property type="match status" value="1"/>
</dbReference>
<evidence type="ECO:0000313" key="2">
    <source>
        <dbReference type="Proteomes" id="UP000263273"/>
    </source>
</evidence>
<dbReference type="RefSeq" id="WP_082736134.1">
    <property type="nucleotide sequence ID" value="NZ_DHSN01000093.1"/>
</dbReference>
<protein>
    <submittedName>
        <fullName evidence="1">Plasmid maintenance system killer</fullName>
    </submittedName>
</protein>
<organism evidence="1 2">
    <name type="scientific">Syntrophomonas wolfei</name>
    <dbReference type="NCBI Taxonomy" id="863"/>
    <lineage>
        <taxon>Bacteria</taxon>
        <taxon>Bacillati</taxon>
        <taxon>Bacillota</taxon>
        <taxon>Clostridia</taxon>
        <taxon>Eubacteriales</taxon>
        <taxon>Syntrophomonadaceae</taxon>
        <taxon>Syntrophomonas</taxon>
    </lineage>
</organism>
<dbReference type="SUPFAM" id="SSF143011">
    <property type="entry name" value="RelE-like"/>
    <property type="match status" value="1"/>
</dbReference>
<gene>
    <name evidence="1" type="ORF">DDZ44_07795</name>
</gene>
<dbReference type="Proteomes" id="UP000263273">
    <property type="component" value="Unassembled WGS sequence"/>
</dbReference>
<sequence length="93" mass="10947">MITSFKCKETKRIFGGRFSKSLPHEIQEIARRKLRYMNNAVSLNDLRSPPGNHLEQLTADRQGQYSIMINDQWRICFMWNNGNCADVEIVDYH</sequence>
<reference evidence="1 2" key="1">
    <citation type="journal article" date="2018" name="Nat. Biotechnol.">
        <title>A standardized bacterial taxonomy based on genome phylogeny substantially revises the tree of life.</title>
        <authorList>
            <person name="Parks D.H."/>
            <person name="Chuvochina M."/>
            <person name="Waite D.W."/>
            <person name="Rinke C."/>
            <person name="Skarshewski A."/>
            <person name="Chaumeil P.A."/>
            <person name="Hugenholtz P."/>
        </authorList>
    </citation>
    <scope>NUCLEOTIDE SEQUENCE [LARGE SCALE GENOMIC DNA]</scope>
    <source>
        <strain evidence="1">UBA10948</strain>
    </source>
</reference>